<dbReference type="Gene3D" id="3.30.43.10">
    <property type="entry name" value="Uridine Diphospho-n-acetylenolpyruvylglucosamine Reductase, domain 2"/>
    <property type="match status" value="1"/>
</dbReference>
<dbReference type="Proteomes" id="UP000317940">
    <property type="component" value="Unassembled WGS sequence"/>
</dbReference>
<dbReference type="PANTHER" id="PTHR11748">
    <property type="entry name" value="D-LACTATE DEHYDROGENASE"/>
    <property type="match status" value="1"/>
</dbReference>
<organism evidence="6 7">
    <name type="scientific">Kitasatospora viridis</name>
    <dbReference type="NCBI Taxonomy" id="281105"/>
    <lineage>
        <taxon>Bacteria</taxon>
        <taxon>Bacillati</taxon>
        <taxon>Actinomycetota</taxon>
        <taxon>Actinomycetes</taxon>
        <taxon>Kitasatosporales</taxon>
        <taxon>Streptomycetaceae</taxon>
        <taxon>Kitasatospora</taxon>
    </lineage>
</organism>
<dbReference type="EMBL" id="VIWT01000003">
    <property type="protein sequence ID" value="TWF90429.1"/>
    <property type="molecule type" value="Genomic_DNA"/>
</dbReference>
<evidence type="ECO:0000256" key="3">
    <source>
        <dbReference type="ARBA" id="ARBA00022827"/>
    </source>
</evidence>
<dbReference type="RefSeq" id="WP_145909628.1">
    <property type="nucleotide sequence ID" value="NZ_BAAAMZ010000001.1"/>
</dbReference>
<gene>
    <name evidence="6" type="ORF">FHX73_13476</name>
</gene>
<dbReference type="InterPro" id="IPR016166">
    <property type="entry name" value="FAD-bd_PCMH"/>
</dbReference>
<proteinExistence type="inferred from homology"/>
<feature type="domain" description="FAD-binding PCMH-type" evidence="5">
    <location>
        <begin position="43"/>
        <end position="228"/>
    </location>
</feature>
<evidence type="ECO:0000313" key="7">
    <source>
        <dbReference type="Proteomes" id="UP000317940"/>
    </source>
</evidence>
<dbReference type="Gene3D" id="3.40.462.10">
    <property type="entry name" value="FAD-linked oxidases, C-terminal domain"/>
    <property type="match status" value="1"/>
</dbReference>
<dbReference type="GO" id="GO:0004458">
    <property type="term" value="F:D-lactate dehydrogenase (cytochrome) activity"/>
    <property type="evidence" value="ECO:0007669"/>
    <property type="project" value="TreeGrafter"/>
</dbReference>
<comment type="caution">
    <text evidence="6">The sequence shown here is derived from an EMBL/GenBank/DDBJ whole genome shotgun (WGS) entry which is preliminary data.</text>
</comment>
<accession>A0A561TTI3</accession>
<comment type="similarity">
    <text evidence="1">Belongs to the FAD-binding oxidoreductase/transferase type 4 family.</text>
</comment>
<keyword evidence="3" id="KW-0274">FAD</keyword>
<dbReference type="InterPro" id="IPR006094">
    <property type="entry name" value="Oxid_FAD_bind_N"/>
</dbReference>
<reference evidence="6 7" key="1">
    <citation type="submission" date="2019-06" db="EMBL/GenBank/DDBJ databases">
        <title>Sequencing the genomes of 1000 actinobacteria strains.</title>
        <authorList>
            <person name="Klenk H.-P."/>
        </authorList>
    </citation>
    <scope>NUCLEOTIDE SEQUENCE [LARGE SCALE GENOMIC DNA]</scope>
    <source>
        <strain evidence="6 7">DSM 44826</strain>
    </source>
</reference>
<sequence length="490" mass="52149">MNPRPSSALEKALAEAERLLGPERVVRADARSSELLGPNTSMFRSRRLAAVLRPERAEQVGPLVALFDRDADSAGLHAISTGRNWGLGSFQPAQDDSVVLDLGGLDRVRSFDLAAGWAVIEPGVTQGELSQLLADTPRMLNVTVSAAATSVLGNALDRGVGLRGQRTEDLAGLEVVLPDGESVRVGWWPDEHRSAPVYPHGLGPSLLPLFTQSNLGVVTAAVIRLPVRPEALRVVRLAFARPALGEAVTAIRRWVAQGLTRGVPRIFDPLAGGAYGGGQDEFLAHLPVDGTAEAVEALTGLLVAEARRSGLFTRVSSGADDTSAGAEPAELVDLIERGYAGDPDLADRLFEAKMGVPADQLDTRAGFVFFLPLLPLTGEALTEADRLIRQAVETTGARAAATSHLLGPDLVDCVVAIKFPREQAAAERAHRLLDLLHESFAAAGFAPYRLDIEHTGWRDAFAGDPGALALTRRLKAVLDPRQAIAPGRYH</sequence>
<keyword evidence="4" id="KW-0560">Oxidoreductase</keyword>
<dbReference type="PROSITE" id="PS51387">
    <property type="entry name" value="FAD_PCMH"/>
    <property type="match status" value="1"/>
</dbReference>
<dbReference type="PANTHER" id="PTHR11748:SF111">
    <property type="entry name" value="D-LACTATE DEHYDROGENASE, MITOCHONDRIAL-RELATED"/>
    <property type="match status" value="1"/>
</dbReference>
<evidence type="ECO:0000313" key="6">
    <source>
        <dbReference type="EMBL" id="TWF90429.1"/>
    </source>
</evidence>
<dbReference type="InterPro" id="IPR016164">
    <property type="entry name" value="FAD-linked_Oxase-like_C"/>
</dbReference>
<dbReference type="Gene3D" id="3.30.465.10">
    <property type="match status" value="1"/>
</dbReference>
<dbReference type="InterPro" id="IPR016169">
    <property type="entry name" value="FAD-bd_PCMH_sub2"/>
</dbReference>
<dbReference type="AlphaFoldDB" id="A0A561TTI3"/>
<dbReference type="SUPFAM" id="SSF56176">
    <property type="entry name" value="FAD-binding/transporter-associated domain-like"/>
    <property type="match status" value="1"/>
</dbReference>
<dbReference type="GO" id="GO:0008720">
    <property type="term" value="F:D-lactate dehydrogenase (NAD+) activity"/>
    <property type="evidence" value="ECO:0007669"/>
    <property type="project" value="TreeGrafter"/>
</dbReference>
<dbReference type="OrthoDB" id="9811557at2"/>
<dbReference type="SUPFAM" id="SSF55103">
    <property type="entry name" value="FAD-linked oxidases, C-terminal domain"/>
    <property type="match status" value="1"/>
</dbReference>
<name>A0A561TTI3_9ACTN</name>
<dbReference type="GO" id="GO:0071949">
    <property type="term" value="F:FAD binding"/>
    <property type="evidence" value="ECO:0007669"/>
    <property type="project" value="InterPro"/>
</dbReference>
<dbReference type="InterPro" id="IPR016167">
    <property type="entry name" value="FAD-bd_PCMH_sub1"/>
</dbReference>
<dbReference type="Pfam" id="PF01565">
    <property type="entry name" value="FAD_binding_4"/>
    <property type="match status" value="1"/>
</dbReference>
<evidence type="ECO:0000259" key="5">
    <source>
        <dbReference type="PROSITE" id="PS51387"/>
    </source>
</evidence>
<evidence type="ECO:0000256" key="2">
    <source>
        <dbReference type="ARBA" id="ARBA00022630"/>
    </source>
</evidence>
<keyword evidence="7" id="KW-1185">Reference proteome</keyword>
<dbReference type="InterPro" id="IPR036318">
    <property type="entry name" value="FAD-bd_PCMH-like_sf"/>
</dbReference>
<evidence type="ECO:0000256" key="4">
    <source>
        <dbReference type="ARBA" id="ARBA00023002"/>
    </source>
</evidence>
<dbReference type="InterPro" id="IPR016170">
    <property type="entry name" value="Cytok_DH_C_sf"/>
</dbReference>
<dbReference type="GO" id="GO:1903457">
    <property type="term" value="P:lactate catabolic process"/>
    <property type="evidence" value="ECO:0007669"/>
    <property type="project" value="TreeGrafter"/>
</dbReference>
<keyword evidence="2" id="KW-0285">Flavoprotein</keyword>
<evidence type="ECO:0000256" key="1">
    <source>
        <dbReference type="ARBA" id="ARBA00008000"/>
    </source>
</evidence>
<protein>
    <submittedName>
        <fullName evidence="6">4-cresol dehydrogenase (Hydroxylating)</fullName>
    </submittedName>
</protein>